<comment type="caution">
    <text evidence="1">The sequence shown here is derived from an EMBL/GenBank/DDBJ whole genome shotgun (WGS) entry which is preliminary data.</text>
</comment>
<reference evidence="1" key="1">
    <citation type="journal article" date="2014" name="Front. Microbiol.">
        <title>High frequency of phylogenetically diverse reductive dehalogenase-homologous genes in deep subseafloor sedimentary metagenomes.</title>
        <authorList>
            <person name="Kawai M."/>
            <person name="Futagami T."/>
            <person name="Toyoda A."/>
            <person name="Takaki Y."/>
            <person name="Nishi S."/>
            <person name="Hori S."/>
            <person name="Arai W."/>
            <person name="Tsubouchi T."/>
            <person name="Morono Y."/>
            <person name="Uchiyama I."/>
            <person name="Ito T."/>
            <person name="Fujiyama A."/>
            <person name="Inagaki F."/>
            <person name="Takami H."/>
        </authorList>
    </citation>
    <scope>NUCLEOTIDE SEQUENCE</scope>
    <source>
        <strain evidence="1">Expedition CK06-06</strain>
    </source>
</reference>
<sequence>MKELDFSTKLKEVPVKLDGKSYTLRELGGEERDQYVDLINERITISKDGEVESISQYAGIRSKLVSDSLFDSEGANVSIETINKFPSSVLQSLFKKAQKLSAINKKNKKKAKNN</sequence>
<gene>
    <name evidence="1" type="ORF">S01H1_17174</name>
</gene>
<organism evidence="1">
    <name type="scientific">marine sediment metagenome</name>
    <dbReference type="NCBI Taxonomy" id="412755"/>
    <lineage>
        <taxon>unclassified sequences</taxon>
        <taxon>metagenomes</taxon>
        <taxon>ecological metagenomes</taxon>
    </lineage>
</organism>
<evidence type="ECO:0000313" key="1">
    <source>
        <dbReference type="EMBL" id="GAF69709.1"/>
    </source>
</evidence>
<protein>
    <submittedName>
        <fullName evidence="1">Uncharacterized protein</fullName>
    </submittedName>
</protein>
<dbReference type="AlphaFoldDB" id="X0RLJ6"/>
<accession>X0RLJ6</accession>
<dbReference type="EMBL" id="BARS01009090">
    <property type="protein sequence ID" value="GAF69709.1"/>
    <property type="molecule type" value="Genomic_DNA"/>
</dbReference>
<dbReference type="InterPro" id="IPR038556">
    <property type="entry name" value="TAC_Gp13-like_sf"/>
</dbReference>
<name>X0RLJ6_9ZZZZ</name>
<dbReference type="Gene3D" id="3.30.2220.20">
    <property type="entry name" value="Phage tail assembly chaperone gp13-like"/>
    <property type="match status" value="1"/>
</dbReference>
<proteinExistence type="predicted"/>